<feature type="repeat" description="PPR" evidence="3">
    <location>
        <begin position="296"/>
        <end position="330"/>
    </location>
</feature>
<keyword evidence="6" id="KW-1185">Reference proteome</keyword>
<dbReference type="EMBL" id="JBDFQZ010000010">
    <property type="protein sequence ID" value="KAK9684265.1"/>
    <property type="molecule type" value="Genomic_DNA"/>
</dbReference>
<reference evidence="5 6" key="1">
    <citation type="submission" date="2024-03" db="EMBL/GenBank/DDBJ databases">
        <title>WGS assembly of Saponaria officinalis var. Norfolk2.</title>
        <authorList>
            <person name="Jenkins J."/>
            <person name="Shu S."/>
            <person name="Grimwood J."/>
            <person name="Barry K."/>
            <person name="Goodstein D."/>
            <person name="Schmutz J."/>
            <person name="Leebens-Mack J."/>
            <person name="Osbourn A."/>
        </authorList>
    </citation>
    <scope>NUCLEOTIDE SEQUENCE [LARGE SCALE GENOMIC DNA]</scope>
    <source>
        <strain evidence="6">cv. Norfolk2</strain>
        <strain evidence="5">JIC</strain>
        <tissue evidence="5">Leaf</tissue>
    </source>
</reference>
<dbReference type="InterPro" id="IPR011990">
    <property type="entry name" value="TPR-like_helical_dom_sf"/>
</dbReference>
<dbReference type="PANTHER" id="PTHR47939:SF5">
    <property type="entry name" value="PENTACOTRIPEPTIDE-REPEAT REGION OF PRORP DOMAIN-CONTAINING PROTEIN"/>
    <property type="match status" value="1"/>
</dbReference>
<sequence length="560" mass="64348">MAAIRRFRHTHLHSLISIASVSRTSPQPRHSPSYSTFYTTNFFQTFRRTLSAPSKTLNIPPKFSTFHPSSSQPLYDPIDFRDFDAKNTQNYEHGTLELVELVQKTKDFTSKKEAIDFIVDSGITVDAIRVYFAIWILRNDWQFALLAFELNGKWGFVNDKILSLIVWVLGSHQKFDIAWSLIRDFHGVVDTRRAMLAIIERYAAGNCHEKAIKTFNFLDKLSVSPDQNTLYSLLSALCKYGNVEEAEEFMLKNRKLFPLETEGFNIILHAWCTISVDIFEAKRVWREMASNCITPDAFSYTHMISGFSKAGNLFDSLRLYDEMKKRGWVPGLDVYNSLMYALTRENCLGEALKLLEKVKELGLQPDSRSYNCLICPLCETGKFEEARGLLVTMLQDDIAPTLETYKALLADGNLDNTLKTLQMMKNDKVGPDSDTFLLIFDRFFKLRQPENVLKVWVEMKYFGVNPESTHYSSLICGLANCDCFIKAKEMHTEMIANGFVDDPKFKKLIQEQERRSCQGRTGPSHVNYVDRLKSPFSHTRPHGGRKKRGSKSIQRKQTLQ</sequence>
<dbReference type="Pfam" id="PF13041">
    <property type="entry name" value="PPR_2"/>
    <property type="match status" value="1"/>
</dbReference>
<evidence type="ECO:0000313" key="5">
    <source>
        <dbReference type="EMBL" id="KAK9684263.1"/>
    </source>
</evidence>
<evidence type="ECO:0000256" key="2">
    <source>
        <dbReference type="ARBA" id="ARBA00022737"/>
    </source>
</evidence>
<proteinExistence type="inferred from homology"/>
<name>A0AAW1I6M7_SAPOF</name>
<gene>
    <name evidence="5" type="ORF">RND81_10G197800</name>
</gene>
<dbReference type="EMBL" id="JBDFQZ010000010">
    <property type="protein sequence ID" value="KAK9684263.1"/>
    <property type="molecule type" value="Genomic_DNA"/>
</dbReference>
<feature type="compositionally biased region" description="Basic residues" evidence="4">
    <location>
        <begin position="539"/>
        <end position="554"/>
    </location>
</feature>
<dbReference type="AlphaFoldDB" id="A0AAW1I6M7"/>
<dbReference type="Pfam" id="PF01535">
    <property type="entry name" value="PPR"/>
    <property type="match status" value="3"/>
</dbReference>
<dbReference type="Gene3D" id="1.25.40.10">
    <property type="entry name" value="Tetratricopeptide repeat domain"/>
    <property type="match status" value="3"/>
</dbReference>
<feature type="repeat" description="PPR" evidence="3">
    <location>
        <begin position="331"/>
        <end position="365"/>
    </location>
</feature>
<feature type="repeat" description="PPR" evidence="3">
    <location>
        <begin position="432"/>
        <end position="466"/>
    </location>
</feature>
<dbReference type="PANTHER" id="PTHR47939">
    <property type="entry name" value="MEMBRANE-ASSOCIATED SALT-INDUCIBLE PROTEIN-LIKE"/>
    <property type="match status" value="1"/>
</dbReference>
<protein>
    <recommendedName>
        <fullName evidence="7">Pentatricopeptide repeat-containing protein</fullName>
    </recommendedName>
</protein>
<evidence type="ECO:0000256" key="4">
    <source>
        <dbReference type="SAM" id="MobiDB-lite"/>
    </source>
</evidence>
<evidence type="ECO:0000313" key="6">
    <source>
        <dbReference type="Proteomes" id="UP001443914"/>
    </source>
</evidence>
<evidence type="ECO:0008006" key="7">
    <source>
        <dbReference type="Google" id="ProtNLM"/>
    </source>
</evidence>
<keyword evidence="2" id="KW-0677">Repeat</keyword>
<dbReference type="PROSITE" id="PS51375">
    <property type="entry name" value="PPR"/>
    <property type="match status" value="4"/>
</dbReference>
<comment type="similarity">
    <text evidence="1">Belongs to the PPR family. P subfamily.</text>
</comment>
<dbReference type="EMBL" id="JBDFQZ010000010">
    <property type="protein sequence ID" value="KAK9684264.1"/>
    <property type="molecule type" value="Genomic_DNA"/>
</dbReference>
<dbReference type="Proteomes" id="UP001443914">
    <property type="component" value="Unassembled WGS sequence"/>
</dbReference>
<organism evidence="5 6">
    <name type="scientific">Saponaria officinalis</name>
    <name type="common">Common soapwort</name>
    <name type="synonym">Lychnis saponaria</name>
    <dbReference type="NCBI Taxonomy" id="3572"/>
    <lineage>
        <taxon>Eukaryota</taxon>
        <taxon>Viridiplantae</taxon>
        <taxon>Streptophyta</taxon>
        <taxon>Embryophyta</taxon>
        <taxon>Tracheophyta</taxon>
        <taxon>Spermatophyta</taxon>
        <taxon>Magnoliopsida</taxon>
        <taxon>eudicotyledons</taxon>
        <taxon>Gunneridae</taxon>
        <taxon>Pentapetalae</taxon>
        <taxon>Caryophyllales</taxon>
        <taxon>Caryophyllaceae</taxon>
        <taxon>Caryophylleae</taxon>
        <taxon>Saponaria</taxon>
    </lineage>
</organism>
<evidence type="ECO:0000256" key="1">
    <source>
        <dbReference type="ARBA" id="ARBA00007626"/>
    </source>
</evidence>
<evidence type="ECO:0000256" key="3">
    <source>
        <dbReference type="PROSITE-ProRule" id="PRU00708"/>
    </source>
</evidence>
<accession>A0AAW1I6M7</accession>
<feature type="region of interest" description="Disordered" evidence="4">
    <location>
        <begin position="514"/>
        <end position="560"/>
    </location>
</feature>
<dbReference type="InterPro" id="IPR002885">
    <property type="entry name" value="PPR_rpt"/>
</dbReference>
<dbReference type="NCBIfam" id="TIGR00756">
    <property type="entry name" value="PPR"/>
    <property type="match status" value="4"/>
</dbReference>
<comment type="caution">
    <text evidence="5">The sequence shown here is derived from an EMBL/GenBank/DDBJ whole genome shotgun (WGS) entry which is preliminary data.</text>
</comment>
<dbReference type="InterPro" id="IPR050667">
    <property type="entry name" value="PPR-containing_protein"/>
</dbReference>
<feature type="repeat" description="PPR" evidence="3">
    <location>
        <begin position="366"/>
        <end position="400"/>
    </location>
</feature>